<dbReference type="AlphaFoldDB" id="A0A0F9CRB8"/>
<dbReference type="EMBL" id="LAZR01045323">
    <property type="protein sequence ID" value="KKK99146.1"/>
    <property type="molecule type" value="Genomic_DNA"/>
</dbReference>
<protein>
    <recommendedName>
        <fullName evidence="2">Homing endonuclease LAGLIDADG domain-containing protein</fullName>
    </recommendedName>
</protein>
<accession>A0A0F9CRB8</accession>
<comment type="caution">
    <text evidence="1">The sequence shown here is derived from an EMBL/GenBank/DDBJ whole genome shotgun (WGS) entry which is preliminary data.</text>
</comment>
<gene>
    <name evidence="1" type="ORF">LCGC14_2635670</name>
</gene>
<dbReference type="InterPro" id="IPR027434">
    <property type="entry name" value="Homing_endonucl"/>
</dbReference>
<dbReference type="Gene3D" id="3.10.28.10">
    <property type="entry name" value="Homing endonucleases"/>
    <property type="match status" value="1"/>
</dbReference>
<evidence type="ECO:0000313" key="1">
    <source>
        <dbReference type="EMBL" id="KKK99146.1"/>
    </source>
</evidence>
<evidence type="ECO:0008006" key="2">
    <source>
        <dbReference type="Google" id="ProtNLM"/>
    </source>
</evidence>
<proteinExistence type="predicted"/>
<dbReference type="SUPFAM" id="SSF55608">
    <property type="entry name" value="Homing endonucleases"/>
    <property type="match status" value="1"/>
</dbReference>
<sequence>MVKRTTRAWAAGIVDGEGWIGLEKKKGRKRKLPVLEVANTNKDILDELHKNFGGNIYLCKRPSRPNANTCWLWRLRGKKCVLFLKEIKYWLIGKKNKANEIIKYI</sequence>
<organism evidence="1">
    <name type="scientific">marine sediment metagenome</name>
    <dbReference type="NCBI Taxonomy" id="412755"/>
    <lineage>
        <taxon>unclassified sequences</taxon>
        <taxon>metagenomes</taxon>
        <taxon>ecological metagenomes</taxon>
    </lineage>
</organism>
<name>A0A0F9CRB8_9ZZZZ</name>
<reference evidence="1" key="1">
    <citation type="journal article" date="2015" name="Nature">
        <title>Complex archaea that bridge the gap between prokaryotes and eukaryotes.</title>
        <authorList>
            <person name="Spang A."/>
            <person name="Saw J.H."/>
            <person name="Jorgensen S.L."/>
            <person name="Zaremba-Niedzwiedzka K."/>
            <person name="Martijn J."/>
            <person name="Lind A.E."/>
            <person name="van Eijk R."/>
            <person name="Schleper C."/>
            <person name="Guy L."/>
            <person name="Ettema T.J."/>
        </authorList>
    </citation>
    <scope>NUCLEOTIDE SEQUENCE</scope>
</reference>